<dbReference type="InterPro" id="IPR020843">
    <property type="entry name" value="ER"/>
</dbReference>
<dbReference type="CDD" id="cd05289">
    <property type="entry name" value="MDR_like_2"/>
    <property type="match status" value="1"/>
</dbReference>
<dbReference type="AlphaFoldDB" id="A0A1Z5J567"/>
<dbReference type="Pfam" id="PF13602">
    <property type="entry name" value="ADH_zinc_N_2"/>
    <property type="match status" value="1"/>
</dbReference>
<name>A0A1Z5J567_9LACO</name>
<dbReference type="SUPFAM" id="SSF51735">
    <property type="entry name" value="NAD(P)-binding Rossmann-fold domains"/>
    <property type="match status" value="1"/>
</dbReference>
<feature type="domain" description="Enoyl reductase (ER)" evidence="1">
    <location>
        <begin position="12"/>
        <end position="331"/>
    </location>
</feature>
<proteinExistence type="predicted"/>
<dbReference type="Gene3D" id="3.90.180.10">
    <property type="entry name" value="Medium-chain alcohol dehydrogenases, catalytic domain"/>
    <property type="match status" value="1"/>
</dbReference>
<dbReference type="SMART" id="SM00829">
    <property type="entry name" value="PKS_ER"/>
    <property type="match status" value="1"/>
</dbReference>
<evidence type="ECO:0000259" key="1">
    <source>
        <dbReference type="SMART" id="SM00829"/>
    </source>
</evidence>
<reference evidence="2 3" key="1">
    <citation type="submission" date="2015-11" db="EMBL/GenBank/DDBJ databases">
        <title>Draft genome sequences of new species of the genus Lactobacillus isolated from orchardgrass silage.</title>
        <authorList>
            <person name="Tohno M."/>
            <person name="Tanizawa Y."/>
            <person name="Arita M."/>
        </authorList>
    </citation>
    <scope>NUCLEOTIDE SEQUENCE [LARGE SCALE GENOMIC DNA]</scope>
    <source>
        <strain evidence="2 3">IWT5</strain>
    </source>
</reference>
<dbReference type="InterPro" id="IPR013154">
    <property type="entry name" value="ADH-like_N"/>
</dbReference>
<dbReference type="EMBL" id="BCMJ01000016">
    <property type="protein sequence ID" value="GAX09167.1"/>
    <property type="molecule type" value="Genomic_DNA"/>
</dbReference>
<dbReference type="RefSeq" id="WP_098826458.1">
    <property type="nucleotide sequence ID" value="NZ_BCMJ01000016.1"/>
</dbReference>
<gene>
    <name evidence="2" type="primary">qor_5</name>
    <name evidence="2" type="ORF">IWT5_02350</name>
</gene>
<dbReference type="GO" id="GO:0016491">
    <property type="term" value="F:oxidoreductase activity"/>
    <property type="evidence" value="ECO:0007669"/>
    <property type="project" value="InterPro"/>
</dbReference>
<dbReference type="Pfam" id="PF08240">
    <property type="entry name" value="ADH_N"/>
    <property type="match status" value="1"/>
</dbReference>
<evidence type="ECO:0000313" key="3">
    <source>
        <dbReference type="Proteomes" id="UP000223370"/>
    </source>
</evidence>
<dbReference type="PANTHER" id="PTHR43482:SF1">
    <property type="entry name" value="PROTEIN AST1-RELATED"/>
    <property type="match status" value="1"/>
</dbReference>
<dbReference type="InterPro" id="IPR036291">
    <property type="entry name" value="NAD(P)-bd_dom_sf"/>
</dbReference>
<comment type="caution">
    <text evidence="2">The sequence shown here is derived from an EMBL/GenBank/DDBJ whole genome shotgun (WGS) entry which is preliminary data.</text>
</comment>
<protein>
    <submittedName>
        <fullName evidence="2">NADPH:quinone reductase</fullName>
    </submittedName>
</protein>
<dbReference type="InterPro" id="IPR052585">
    <property type="entry name" value="Lipid_raft_assoc_Zn_ADH"/>
</dbReference>
<sequence>MKAAQINQYSKSLHVQINNVQKPQPAPSEVLIKVKYAAVNPVDLMNINGSVKLIQDYQMPLTLGNEISGVVEKTGSQVTRFEVGDKVYSRLPLDKIGGFAEYVAVDQDAIWYTPKNLSLKQAVAVPLTGLTAYQGLTEELEAQPNKTLFIPGGSGSFGQMAVPIAKQMGLKVIVSGNADAKERITQLGADQYLDYKKEDYWTVLSAVDYIIDTRGAKEIEREVALLKHGGRILSLVAGPNKQFAVSRELPFWKTVLFSLAGRKWDWLARKRDSVYRFIFVRADGQQLQKITKIVEENQIVPTIDDHVFDLDHINQALELVAHGKTRGKVVIEF</sequence>
<evidence type="ECO:0000313" key="2">
    <source>
        <dbReference type="EMBL" id="GAX09167.1"/>
    </source>
</evidence>
<dbReference type="PANTHER" id="PTHR43482">
    <property type="entry name" value="PROTEIN AST1-RELATED"/>
    <property type="match status" value="1"/>
</dbReference>
<organism evidence="2 3">
    <name type="scientific">Secundilactobacillus silagincola</name>
    <dbReference type="NCBI Taxonomy" id="1714681"/>
    <lineage>
        <taxon>Bacteria</taxon>
        <taxon>Bacillati</taxon>
        <taxon>Bacillota</taxon>
        <taxon>Bacilli</taxon>
        <taxon>Lactobacillales</taxon>
        <taxon>Lactobacillaceae</taxon>
        <taxon>Secundilactobacillus</taxon>
    </lineage>
</organism>
<dbReference type="Gene3D" id="3.40.50.720">
    <property type="entry name" value="NAD(P)-binding Rossmann-like Domain"/>
    <property type="match status" value="1"/>
</dbReference>
<dbReference type="Proteomes" id="UP000223370">
    <property type="component" value="Unassembled WGS sequence"/>
</dbReference>
<keyword evidence="3" id="KW-1185">Reference proteome</keyword>
<accession>A0A1Z5J567</accession>
<dbReference type="InterPro" id="IPR011032">
    <property type="entry name" value="GroES-like_sf"/>
</dbReference>
<dbReference type="SUPFAM" id="SSF50129">
    <property type="entry name" value="GroES-like"/>
    <property type="match status" value="1"/>
</dbReference>
<dbReference type="OrthoDB" id="9792162at2"/>